<protein>
    <submittedName>
        <fullName evidence="1">Uncharacterized protein</fullName>
    </submittedName>
</protein>
<dbReference type="EMBL" id="JAPNUD010000051">
    <property type="protein sequence ID" value="MDA0642806.1"/>
    <property type="molecule type" value="Genomic_DNA"/>
</dbReference>
<reference evidence="1 2" key="1">
    <citation type="submission" date="2022-11" db="EMBL/GenBank/DDBJ databases">
        <title>Nonomuraea corallina sp. nov., a new species of the genus Nonomuraea isolated from sea side sediment in Thai sea.</title>
        <authorList>
            <person name="Ngamcharungchit C."/>
            <person name="Matsumoto A."/>
            <person name="Suriyachadkun C."/>
            <person name="Panbangred W."/>
            <person name="Inahashi Y."/>
            <person name="Intra B."/>
        </authorList>
    </citation>
    <scope>NUCLEOTIDE SEQUENCE [LARGE SCALE GENOMIC DNA]</scope>
    <source>
        <strain evidence="1 2">DSM 43553</strain>
    </source>
</reference>
<dbReference type="RefSeq" id="WP_271277255.1">
    <property type="nucleotide sequence ID" value="NZ_BAABFD010000016.1"/>
</dbReference>
<accession>A0ABT4T190</accession>
<organism evidence="1 2">
    <name type="scientific">Nonomuraea ferruginea</name>
    <dbReference type="NCBI Taxonomy" id="46174"/>
    <lineage>
        <taxon>Bacteria</taxon>
        <taxon>Bacillati</taxon>
        <taxon>Actinomycetota</taxon>
        <taxon>Actinomycetes</taxon>
        <taxon>Streptosporangiales</taxon>
        <taxon>Streptosporangiaceae</taxon>
        <taxon>Nonomuraea</taxon>
    </lineage>
</organism>
<name>A0ABT4T190_9ACTN</name>
<evidence type="ECO:0000313" key="1">
    <source>
        <dbReference type="EMBL" id="MDA0642806.1"/>
    </source>
</evidence>
<evidence type="ECO:0000313" key="2">
    <source>
        <dbReference type="Proteomes" id="UP001212498"/>
    </source>
</evidence>
<gene>
    <name evidence="1" type="ORF">OUY24_19435</name>
</gene>
<proteinExistence type="predicted"/>
<dbReference type="Proteomes" id="UP001212498">
    <property type="component" value="Unassembled WGS sequence"/>
</dbReference>
<sequence length="126" mass="13418">MSVDLSRYMRLPVNADEGFPQAFRLALGPATYTVALTVTVVEETLLAGGRKLTLPMPGAFMVATVTRESPGPERIVLRRKLVPGLEYEGAELALVVLSMVVDPRNLGSAGTFGSEVLAGVATRWAS</sequence>
<keyword evidence="2" id="KW-1185">Reference proteome</keyword>
<comment type="caution">
    <text evidence="1">The sequence shown here is derived from an EMBL/GenBank/DDBJ whole genome shotgun (WGS) entry which is preliminary data.</text>
</comment>